<name>M5TW38_9BACT</name>
<organism evidence="3 4">
    <name type="scientific">Rhodopirellula sallentina SM41</name>
    <dbReference type="NCBI Taxonomy" id="1263870"/>
    <lineage>
        <taxon>Bacteria</taxon>
        <taxon>Pseudomonadati</taxon>
        <taxon>Planctomycetota</taxon>
        <taxon>Planctomycetia</taxon>
        <taxon>Pirellulales</taxon>
        <taxon>Pirellulaceae</taxon>
        <taxon>Rhodopirellula</taxon>
    </lineage>
</organism>
<comment type="caution">
    <text evidence="3">The sequence shown here is derived from an EMBL/GenBank/DDBJ whole genome shotgun (WGS) entry which is preliminary data.</text>
</comment>
<dbReference type="Gene3D" id="3.30.1340.30">
    <property type="match status" value="1"/>
</dbReference>
<accession>M5TW38</accession>
<evidence type="ECO:0000313" key="4">
    <source>
        <dbReference type="Proteomes" id="UP000011885"/>
    </source>
</evidence>
<dbReference type="PROSITE" id="PS50914">
    <property type="entry name" value="BON"/>
    <property type="match status" value="1"/>
</dbReference>
<reference evidence="3 4" key="1">
    <citation type="journal article" date="2013" name="Mar. Genomics">
        <title>Expression of sulfatases in Rhodopirellula baltica and the diversity of sulfatases in the genus Rhodopirellula.</title>
        <authorList>
            <person name="Wegner C.E."/>
            <person name="Richter-Heitmann T."/>
            <person name="Klindworth A."/>
            <person name="Klockow C."/>
            <person name="Richter M."/>
            <person name="Achstetter T."/>
            <person name="Glockner F.O."/>
            <person name="Harder J."/>
        </authorList>
    </citation>
    <scope>NUCLEOTIDE SEQUENCE [LARGE SCALE GENOMIC DNA]</scope>
    <source>
        <strain evidence="3 4">SM41</strain>
    </source>
</reference>
<feature type="region of interest" description="Disordered" evidence="1">
    <location>
        <begin position="1"/>
        <end position="21"/>
    </location>
</feature>
<feature type="domain" description="BON" evidence="2">
    <location>
        <begin position="18"/>
        <end position="86"/>
    </location>
</feature>
<dbReference type="InterPro" id="IPR007055">
    <property type="entry name" value="BON_dom"/>
</dbReference>
<proteinExistence type="predicted"/>
<evidence type="ECO:0000259" key="2">
    <source>
        <dbReference type="PROSITE" id="PS50914"/>
    </source>
</evidence>
<evidence type="ECO:0000313" key="3">
    <source>
        <dbReference type="EMBL" id="EMI53244.1"/>
    </source>
</evidence>
<protein>
    <submittedName>
        <fullName evidence="3">Transport-associated domain protein</fullName>
    </submittedName>
</protein>
<evidence type="ECO:0000256" key="1">
    <source>
        <dbReference type="SAM" id="MobiDB-lite"/>
    </source>
</evidence>
<sequence length="87" mass="9605">MLESPPQLSAPPLAKPRPTDAVVEQLHRALAESKRCGLRGARCRFDAGVATLHGTVESFYLKQLAQEIVRRVPAVKAIRNHLRVPTI</sequence>
<keyword evidence="4" id="KW-1185">Reference proteome</keyword>
<dbReference type="Pfam" id="PF04972">
    <property type="entry name" value="BON"/>
    <property type="match status" value="1"/>
</dbReference>
<dbReference type="Proteomes" id="UP000011885">
    <property type="component" value="Unassembled WGS sequence"/>
</dbReference>
<dbReference type="AlphaFoldDB" id="M5TW38"/>
<dbReference type="EMBL" id="ANOH01000366">
    <property type="protein sequence ID" value="EMI53244.1"/>
    <property type="molecule type" value="Genomic_DNA"/>
</dbReference>
<dbReference type="PATRIC" id="fig|1263870.3.peg.5627"/>
<gene>
    <name evidence="3" type="ORF">RSSM_05312</name>
</gene>